<evidence type="ECO:0000313" key="4">
    <source>
        <dbReference type="Proteomes" id="UP001164286"/>
    </source>
</evidence>
<dbReference type="PANTHER" id="PTHR18444:SF9">
    <property type="entry name" value="UPF0538 PROTEIN C2ORF76"/>
    <property type="match status" value="1"/>
</dbReference>
<dbReference type="GeneID" id="77730693"/>
<sequence>MDPSSSSSEPTPLATSTPASAPAHGENTYDPLRSDEAFHPLNNATITVRIIKSFEYRTFRGMVLKGVNLGEVTVGELMERCKRDIKTAPGYKAYRNLELDTLKLYTVAHGSKTTNLIINLDKDEWILTDMGKTLAEIGAKNETELSLFNRKEYEAFKANPEVMWD</sequence>
<feature type="region of interest" description="Disordered" evidence="2">
    <location>
        <begin position="1"/>
        <end position="34"/>
    </location>
</feature>
<dbReference type="PANTHER" id="PTHR18444">
    <property type="entry name" value="UPF0538 FAMILY MEMBER"/>
    <property type="match status" value="1"/>
</dbReference>
<name>A0AA38H1S7_9TREE</name>
<reference evidence="3" key="1">
    <citation type="journal article" date="2022" name="G3 (Bethesda)">
        <title>High quality genome of the basidiomycete yeast Dioszegia hungarica PDD-24b-2 isolated from cloud water.</title>
        <authorList>
            <person name="Jarrige D."/>
            <person name="Haridas S."/>
            <person name="Bleykasten-Grosshans C."/>
            <person name="Joly M."/>
            <person name="Nadalig T."/>
            <person name="Sancelme M."/>
            <person name="Vuilleumier S."/>
            <person name="Grigoriev I.V."/>
            <person name="Amato P."/>
            <person name="Bringel F."/>
        </authorList>
    </citation>
    <scope>NUCLEOTIDE SEQUENCE</scope>
    <source>
        <strain evidence="3">PDD-24b-2</strain>
    </source>
</reference>
<dbReference type="RefSeq" id="XP_052941869.1">
    <property type="nucleotide sequence ID" value="XM_053091488.1"/>
</dbReference>
<evidence type="ECO:0000313" key="3">
    <source>
        <dbReference type="EMBL" id="KAI9632092.1"/>
    </source>
</evidence>
<feature type="compositionally biased region" description="Low complexity" evidence="2">
    <location>
        <begin position="1"/>
        <end position="23"/>
    </location>
</feature>
<evidence type="ECO:0000256" key="2">
    <source>
        <dbReference type="SAM" id="MobiDB-lite"/>
    </source>
</evidence>
<dbReference type="EMBL" id="JAKWFO010000015">
    <property type="protein sequence ID" value="KAI9632092.1"/>
    <property type="molecule type" value="Genomic_DNA"/>
</dbReference>
<protein>
    <submittedName>
        <fullName evidence="3">Cytoplasm protein</fullName>
    </submittedName>
</protein>
<keyword evidence="4" id="KW-1185">Reference proteome</keyword>
<accession>A0AA38H1S7</accession>
<dbReference type="InterPro" id="IPR018794">
    <property type="entry name" value="UPF0538"/>
</dbReference>
<evidence type="ECO:0000256" key="1">
    <source>
        <dbReference type="ARBA" id="ARBA00007176"/>
    </source>
</evidence>
<comment type="similarity">
    <text evidence="1">Belongs to the UPF0538 family.</text>
</comment>
<dbReference type="Pfam" id="PF10209">
    <property type="entry name" value="DUF2340"/>
    <property type="match status" value="1"/>
</dbReference>
<dbReference type="AlphaFoldDB" id="A0AA38H1S7"/>
<gene>
    <name evidence="3" type="ORF">MKK02DRAFT_41236</name>
</gene>
<dbReference type="Proteomes" id="UP001164286">
    <property type="component" value="Unassembled WGS sequence"/>
</dbReference>
<comment type="caution">
    <text evidence="3">The sequence shown here is derived from an EMBL/GenBank/DDBJ whole genome shotgun (WGS) entry which is preliminary data.</text>
</comment>
<organism evidence="3 4">
    <name type="scientific">Dioszegia hungarica</name>
    <dbReference type="NCBI Taxonomy" id="4972"/>
    <lineage>
        <taxon>Eukaryota</taxon>
        <taxon>Fungi</taxon>
        <taxon>Dikarya</taxon>
        <taxon>Basidiomycota</taxon>
        <taxon>Agaricomycotina</taxon>
        <taxon>Tremellomycetes</taxon>
        <taxon>Tremellales</taxon>
        <taxon>Bulleribasidiaceae</taxon>
        <taxon>Dioszegia</taxon>
    </lineage>
</organism>
<proteinExistence type="inferred from homology"/>